<accession>A0A0C9Z8Z9</accession>
<dbReference type="AlphaFoldDB" id="A0A0C9Z8Z9"/>
<feature type="region of interest" description="Disordered" evidence="1">
    <location>
        <begin position="1"/>
        <end position="35"/>
    </location>
</feature>
<protein>
    <recommendedName>
        <fullName evidence="2">DUF4100 domain-containing protein</fullName>
    </recommendedName>
</protein>
<feature type="region of interest" description="Disordered" evidence="1">
    <location>
        <begin position="155"/>
        <end position="204"/>
    </location>
</feature>
<evidence type="ECO:0000313" key="3">
    <source>
        <dbReference type="EMBL" id="KIK25796.1"/>
    </source>
</evidence>
<reference evidence="4" key="2">
    <citation type="submission" date="2015-01" db="EMBL/GenBank/DDBJ databases">
        <title>Evolutionary Origins and Diversification of the Mycorrhizal Mutualists.</title>
        <authorList>
            <consortium name="DOE Joint Genome Institute"/>
            <consortium name="Mycorrhizal Genomics Consortium"/>
            <person name="Kohler A."/>
            <person name="Kuo A."/>
            <person name="Nagy L.G."/>
            <person name="Floudas D."/>
            <person name="Copeland A."/>
            <person name="Barry K.W."/>
            <person name="Cichocki N."/>
            <person name="Veneault-Fourrey C."/>
            <person name="LaButti K."/>
            <person name="Lindquist E.A."/>
            <person name="Lipzen A."/>
            <person name="Lundell T."/>
            <person name="Morin E."/>
            <person name="Murat C."/>
            <person name="Riley R."/>
            <person name="Ohm R."/>
            <person name="Sun H."/>
            <person name="Tunlid A."/>
            <person name="Henrissat B."/>
            <person name="Grigoriev I.V."/>
            <person name="Hibbett D.S."/>
            <person name="Martin F."/>
        </authorList>
    </citation>
    <scope>NUCLEOTIDE SEQUENCE [LARGE SCALE GENOMIC DNA]</scope>
    <source>
        <strain evidence="4">441</strain>
    </source>
</reference>
<dbReference type="InterPro" id="IPR025165">
    <property type="entry name" value="DUF4100"/>
</dbReference>
<dbReference type="OrthoDB" id="2801991at2759"/>
<dbReference type="Proteomes" id="UP000054018">
    <property type="component" value="Unassembled WGS sequence"/>
</dbReference>
<dbReference type="Pfam" id="PF13352">
    <property type="entry name" value="DUF4100"/>
    <property type="match status" value="1"/>
</dbReference>
<evidence type="ECO:0000259" key="2">
    <source>
        <dbReference type="Pfam" id="PF13352"/>
    </source>
</evidence>
<feature type="region of interest" description="Disordered" evidence="1">
    <location>
        <begin position="246"/>
        <end position="275"/>
    </location>
</feature>
<gene>
    <name evidence="3" type="ORF">PISMIDRAFT_9319</name>
</gene>
<name>A0A0C9Z8Z9_9AGAM</name>
<evidence type="ECO:0000256" key="1">
    <source>
        <dbReference type="SAM" id="MobiDB-lite"/>
    </source>
</evidence>
<feature type="compositionally biased region" description="Low complexity" evidence="1">
    <location>
        <begin position="16"/>
        <end position="32"/>
    </location>
</feature>
<sequence length="353" mass="37949">MDPNAAKVICPPALHSTPVPSSTVPPISPNSSQAHPPRKPIICFGCGVTGHGLDSCNAINDLVKKGSLARDDNHQVIYPNGQHIYRNGDETILQAYERSVNVTQPTNTVHFVIHEEADEYLGAEIYELEDEAVVAAAERNAKILKDKCREVFDGVLLPPQSHGKGKEREFLKQSTSSTPVNQPQPPIKPSSAPIHQPSKQADLTPVTQPHATITAPQAPVFVPVDVHCHGFDGNNDDAIMEDESINKPSHQASDSPADKGRKSKPTAAMTSPLSQSADPKAIVDCILATPMTLSLGEVIGASRNVSHHLQELIRYKRQPIIQSVRAVDGTPLIASYLALTSSPLITINLTCNG</sequence>
<feature type="domain" description="DUF4100" evidence="2">
    <location>
        <begin position="178"/>
        <end position="317"/>
    </location>
</feature>
<reference evidence="3 4" key="1">
    <citation type="submission" date="2014-04" db="EMBL/GenBank/DDBJ databases">
        <authorList>
            <consortium name="DOE Joint Genome Institute"/>
            <person name="Kuo A."/>
            <person name="Kohler A."/>
            <person name="Costa M.D."/>
            <person name="Nagy L.G."/>
            <person name="Floudas D."/>
            <person name="Copeland A."/>
            <person name="Barry K.W."/>
            <person name="Cichocki N."/>
            <person name="Veneault-Fourrey C."/>
            <person name="LaButti K."/>
            <person name="Lindquist E.A."/>
            <person name="Lipzen A."/>
            <person name="Lundell T."/>
            <person name="Morin E."/>
            <person name="Murat C."/>
            <person name="Sun H."/>
            <person name="Tunlid A."/>
            <person name="Henrissat B."/>
            <person name="Grigoriev I.V."/>
            <person name="Hibbett D.S."/>
            <person name="Martin F."/>
            <person name="Nordberg H.P."/>
            <person name="Cantor M.N."/>
            <person name="Hua S.X."/>
        </authorList>
    </citation>
    <scope>NUCLEOTIDE SEQUENCE [LARGE SCALE GENOMIC DNA]</scope>
    <source>
        <strain evidence="3 4">441</strain>
    </source>
</reference>
<feature type="compositionally biased region" description="Polar residues" evidence="1">
    <location>
        <begin position="172"/>
        <end position="181"/>
    </location>
</feature>
<dbReference type="STRING" id="765257.A0A0C9Z8Z9"/>
<evidence type="ECO:0000313" key="4">
    <source>
        <dbReference type="Proteomes" id="UP000054018"/>
    </source>
</evidence>
<organism evidence="3 4">
    <name type="scientific">Pisolithus microcarpus 441</name>
    <dbReference type="NCBI Taxonomy" id="765257"/>
    <lineage>
        <taxon>Eukaryota</taxon>
        <taxon>Fungi</taxon>
        <taxon>Dikarya</taxon>
        <taxon>Basidiomycota</taxon>
        <taxon>Agaricomycotina</taxon>
        <taxon>Agaricomycetes</taxon>
        <taxon>Agaricomycetidae</taxon>
        <taxon>Boletales</taxon>
        <taxon>Sclerodermatineae</taxon>
        <taxon>Pisolithaceae</taxon>
        <taxon>Pisolithus</taxon>
    </lineage>
</organism>
<dbReference type="HOGENOM" id="CLU_847639_0_0_1"/>
<keyword evidence="4" id="KW-1185">Reference proteome</keyword>
<dbReference type="EMBL" id="KN833705">
    <property type="protein sequence ID" value="KIK25796.1"/>
    <property type="molecule type" value="Genomic_DNA"/>
</dbReference>
<proteinExistence type="predicted"/>